<keyword evidence="5" id="KW-0472">Membrane</keyword>
<evidence type="ECO:0000256" key="5">
    <source>
        <dbReference type="SAM" id="Phobius"/>
    </source>
</evidence>
<dbReference type="PANTHER" id="PTHR12151:SF25">
    <property type="entry name" value="LINALOOL DEHYDRATASE_ISOMERASE DOMAIN-CONTAINING PROTEIN"/>
    <property type="match status" value="1"/>
</dbReference>
<dbReference type="PANTHER" id="PTHR12151">
    <property type="entry name" value="ELECTRON TRANSPORT PROTIN SCO1/SENC FAMILY MEMBER"/>
    <property type="match status" value="1"/>
</dbReference>
<reference evidence="7 8" key="1">
    <citation type="submission" date="2019-06" db="EMBL/GenBank/DDBJ databases">
        <title>Sorghum-associated microbial communities from plants grown in Nebraska, USA.</title>
        <authorList>
            <person name="Schachtman D."/>
        </authorList>
    </citation>
    <scope>NUCLEOTIDE SEQUENCE [LARGE SCALE GENOMIC DNA]</scope>
    <source>
        <strain evidence="7 8">1209</strain>
    </source>
</reference>
<evidence type="ECO:0000259" key="6">
    <source>
        <dbReference type="PROSITE" id="PS51352"/>
    </source>
</evidence>
<dbReference type="CDD" id="cd02968">
    <property type="entry name" value="SCO"/>
    <property type="match status" value="1"/>
</dbReference>
<evidence type="ECO:0000313" key="7">
    <source>
        <dbReference type="EMBL" id="TWF41695.1"/>
    </source>
</evidence>
<evidence type="ECO:0000256" key="3">
    <source>
        <dbReference type="PIRSR" id="PIRSR603782-1"/>
    </source>
</evidence>
<proteinExistence type="inferred from homology"/>
<dbReference type="InterPro" id="IPR013766">
    <property type="entry name" value="Thioredoxin_domain"/>
</dbReference>
<dbReference type="Proteomes" id="UP000320811">
    <property type="component" value="Unassembled WGS sequence"/>
</dbReference>
<dbReference type="Gene3D" id="3.40.30.10">
    <property type="entry name" value="Glutaredoxin"/>
    <property type="match status" value="1"/>
</dbReference>
<comment type="caution">
    <text evidence="7">The sequence shown here is derived from an EMBL/GenBank/DDBJ whole genome shotgun (WGS) entry which is preliminary data.</text>
</comment>
<evidence type="ECO:0000256" key="4">
    <source>
        <dbReference type="PIRSR" id="PIRSR603782-2"/>
    </source>
</evidence>
<dbReference type="OrthoDB" id="9811998at2"/>
<feature type="binding site" evidence="3">
    <location>
        <position position="177"/>
    </location>
    <ligand>
        <name>Cu cation</name>
        <dbReference type="ChEBI" id="CHEBI:23378"/>
    </ligand>
</feature>
<organism evidence="7 8">
    <name type="scientific">Chitinophaga polysaccharea</name>
    <dbReference type="NCBI Taxonomy" id="1293035"/>
    <lineage>
        <taxon>Bacteria</taxon>
        <taxon>Pseudomonadati</taxon>
        <taxon>Bacteroidota</taxon>
        <taxon>Chitinophagia</taxon>
        <taxon>Chitinophagales</taxon>
        <taxon>Chitinophagaceae</taxon>
        <taxon>Chitinophaga</taxon>
    </lineage>
</organism>
<dbReference type="PROSITE" id="PS51352">
    <property type="entry name" value="THIOREDOXIN_2"/>
    <property type="match status" value="1"/>
</dbReference>
<name>A0A561PU97_9BACT</name>
<evidence type="ECO:0000256" key="2">
    <source>
        <dbReference type="ARBA" id="ARBA00023008"/>
    </source>
</evidence>
<accession>A0A561PU97</accession>
<feature type="disulfide bond" description="Redox-active" evidence="4">
    <location>
        <begin position="91"/>
        <end position="95"/>
    </location>
</feature>
<dbReference type="Pfam" id="PF02630">
    <property type="entry name" value="SCO1-SenC"/>
    <property type="match status" value="1"/>
</dbReference>
<dbReference type="InterPro" id="IPR003782">
    <property type="entry name" value="SCO1/SenC"/>
</dbReference>
<keyword evidence="8" id="KW-1185">Reference proteome</keyword>
<protein>
    <submittedName>
        <fullName evidence="7">Protein SCO1/2</fullName>
    </submittedName>
</protein>
<evidence type="ECO:0000256" key="1">
    <source>
        <dbReference type="ARBA" id="ARBA00010996"/>
    </source>
</evidence>
<keyword evidence="4" id="KW-1015">Disulfide bond</keyword>
<keyword evidence="2 3" id="KW-0186">Copper</keyword>
<dbReference type="RefSeq" id="WP_145669927.1">
    <property type="nucleotide sequence ID" value="NZ_VIWO01000003.1"/>
</dbReference>
<feature type="binding site" evidence="3">
    <location>
        <position position="95"/>
    </location>
    <ligand>
        <name>Cu cation</name>
        <dbReference type="ChEBI" id="CHEBI:23378"/>
    </ligand>
</feature>
<feature type="transmembrane region" description="Helical" evidence="5">
    <location>
        <begin position="12"/>
        <end position="32"/>
    </location>
</feature>
<evidence type="ECO:0000313" key="8">
    <source>
        <dbReference type="Proteomes" id="UP000320811"/>
    </source>
</evidence>
<dbReference type="SUPFAM" id="SSF52833">
    <property type="entry name" value="Thioredoxin-like"/>
    <property type="match status" value="1"/>
</dbReference>
<comment type="similarity">
    <text evidence="1">Belongs to the SCO1/2 family.</text>
</comment>
<feature type="domain" description="Thioredoxin" evidence="6">
    <location>
        <begin position="53"/>
        <end position="214"/>
    </location>
</feature>
<feature type="binding site" evidence="3">
    <location>
        <position position="91"/>
    </location>
    <ligand>
        <name>Cu cation</name>
        <dbReference type="ChEBI" id="CHEBI:23378"/>
    </ligand>
</feature>
<keyword evidence="3" id="KW-0479">Metal-binding</keyword>
<keyword evidence="5" id="KW-0812">Transmembrane</keyword>
<gene>
    <name evidence="7" type="ORF">FHW36_103499</name>
</gene>
<keyword evidence="5" id="KW-1133">Transmembrane helix</keyword>
<dbReference type="GO" id="GO:0046872">
    <property type="term" value="F:metal ion binding"/>
    <property type="evidence" value="ECO:0007669"/>
    <property type="project" value="UniProtKB-KW"/>
</dbReference>
<dbReference type="AlphaFoldDB" id="A0A561PU97"/>
<dbReference type="EMBL" id="VIWO01000003">
    <property type="protein sequence ID" value="TWF41695.1"/>
    <property type="molecule type" value="Genomic_DNA"/>
</dbReference>
<dbReference type="InterPro" id="IPR036249">
    <property type="entry name" value="Thioredoxin-like_sf"/>
</dbReference>
<sequence>MNTHNFHILSSWKAALITLIGLPLLAWSIVYWTENKFGTLPLYSRNQQLASTEREAVYLPPFSFIDQNQQATTNAWLQNHICVANFFFTSCPVVCPKMMHQLQHLAAADSSIRILSLTVDPDRDTPATLQHYAAKWNISPHTWKLLTGNKKNLYYFARKGLYLTATDGDGGKDDFIHSDNIVLLDQQQRIRGYYSGTSASAITLLLSDIKKLQHEK</sequence>